<dbReference type="InterPro" id="IPR041881">
    <property type="entry name" value="PqqD_sf"/>
</dbReference>
<dbReference type="Proteomes" id="UP000677668">
    <property type="component" value="Chromosome 1"/>
</dbReference>
<dbReference type="EMBL" id="CP072642">
    <property type="protein sequence ID" value="QUV94790.1"/>
    <property type="molecule type" value="Genomic_DNA"/>
</dbReference>
<keyword evidence="2" id="KW-1185">Reference proteome</keyword>
<organism evidence="1 2">
    <name type="scientific">Chloracidobacterium sp. N</name>
    <dbReference type="NCBI Taxonomy" id="2821540"/>
    <lineage>
        <taxon>Bacteria</taxon>
        <taxon>Pseudomonadati</taxon>
        <taxon>Acidobacteriota</taxon>
        <taxon>Terriglobia</taxon>
        <taxon>Terriglobales</taxon>
        <taxon>Acidobacteriaceae</taxon>
        <taxon>Chloracidobacterium</taxon>
        <taxon>Chloracidobacterium aggregatum</taxon>
    </lineage>
</organism>
<accession>A0ABX8B2D6</accession>
<evidence type="ECO:0000313" key="2">
    <source>
        <dbReference type="Proteomes" id="UP000677668"/>
    </source>
</evidence>
<name>A0ABX8B2D6_9BACT</name>
<dbReference type="InterPro" id="IPR008792">
    <property type="entry name" value="PQQD"/>
</dbReference>
<reference evidence="1 2" key="1">
    <citation type="submission" date="2021-03" db="EMBL/GenBank/DDBJ databases">
        <title>Genomic and phenotypic characterization of Chloracidobacterium isolates provides evidence for multiple species.</title>
        <authorList>
            <person name="Saini M.K."/>
            <person name="Costas A.M.G."/>
            <person name="Tank M."/>
            <person name="Bryant D.A."/>
        </authorList>
    </citation>
    <scope>NUCLEOTIDE SEQUENCE [LARGE SCALE GENOMIC DNA]</scope>
    <source>
        <strain evidence="1 2">N</strain>
    </source>
</reference>
<dbReference type="RefSeq" id="WP_211423057.1">
    <property type="nucleotide sequence ID" value="NZ_CP072642.1"/>
</dbReference>
<evidence type="ECO:0000313" key="1">
    <source>
        <dbReference type="EMBL" id="QUV94790.1"/>
    </source>
</evidence>
<gene>
    <name evidence="1" type="ORF">J8C05_04950</name>
</gene>
<sequence>MNRALIPKHVIVRSVADEAILLNLVTEHYYGLDSVAYSMLRQATSCPTLQDALAALLDEYEVEPERLQRDFDSLLEQLRQADLIEIVPPDPVSSDSPPAAAPIS</sequence>
<dbReference type="Gene3D" id="1.10.10.1150">
    <property type="entry name" value="Coenzyme PQQ synthesis protein D (PqqD)"/>
    <property type="match status" value="1"/>
</dbReference>
<proteinExistence type="predicted"/>
<dbReference type="Pfam" id="PF05402">
    <property type="entry name" value="PqqD"/>
    <property type="match status" value="1"/>
</dbReference>
<protein>
    <submittedName>
        <fullName evidence="1">PqqD family protein</fullName>
    </submittedName>
</protein>